<organism evidence="1 2">
    <name type="scientific">Thermococcus profundus</name>
    <dbReference type="NCBI Taxonomy" id="49899"/>
    <lineage>
        <taxon>Archaea</taxon>
        <taxon>Methanobacteriati</taxon>
        <taxon>Methanobacteriota</taxon>
        <taxon>Thermococci</taxon>
        <taxon>Thermococcales</taxon>
        <taxon>Thermococcaceae</taxon>
        <taxon>Thermococcus</taxon>
    </lineage>
</organism>
<dbReference type="OrthoDB" id="86190at2157"/>
<accession>A0A2Z2MCN3</accession>
<dbReference type="Proteomes" id="UP000250179">
    <property type="component" value="Chromosome"/>
</dbReference>
<dbReference type="GeneID" id="33320804"/>
<gene>
    <name evidence="1" type="ORF">A3L09_10270</name>
</gene>
<name>A0A2Z2MCN3_THEPR</name>
<sequence>MRFEVLSKEDMNALSRELSRAGIMNRKVEEVSHETAHYILIRGRYGEIFKNAEEIEPVEEILQNLGKAYDKLIMPLGLGEEISEEEFLSELEVERLILLTALIEANAAEENNGRIKLLKKPKLEDLIIELRFPVEELEEYLDILEEKFDVKMLSEVSMVKNYYVDVLEVDRELIEQALEVAEEYATEESYVEAMFIGIARSILAETILNLAEKYRRKDELIKALLEGEPVAVEGENERIYVYFDEDAIESFLKELQSLGYIKVKGNRIWA</sequence>
<reference evidence="1 2" key="1">
    <citation type="submission" date="2016-03" db="EMBL/GenBank/DDBJ databases">
        <title>Complete genome sequence of Thermococcus profundus strain DT5432.</title>
        <authorList>
            <person name="Oger P.M."/>
        </authorList>
    </citation>
    <scope>NUCLEOTIDE SEQUENCE [LARGE SCALE GENOMIC DNA]</scope>
    <source>
        <strain evidence="1 2">DT 5432</strain>
    </source>
</reference>
<dbReference type="EMBL" id="CP014862">
    <property type="protein sequence ID" value="ASJ03616.1"/>
    <property type="molecule type" value="Genomic_DNA"/>
</dbReference>
<proteinExistence type="predicted"/>
<dbReference type="KEGG" id="tprf:A3L09_10270"/>
<evidence type="ECO:0000313" key="2">
    <source>
        <dbReference type="Proteomes" id="UP000250179"/>
    </source>
</evidence>
<keyword evidence="2" id="KW-1185">Reference proteome</keyword>
<evidence type="ECO:0000313" key="1">
    <source>
        <dbReference type="EMBL" id="ASJ03616.1"/>
    </source>
</evidence>
<dbReference type="AlphaFoldDB" id="A0A2Z2MCN3"/>
<protein>
    <submittedName>
        <fullName evidence="1">Uncharacterized protein</fullName>
    </submittedName>
</protein>
<dbReference type="RefSeq" id="WP_088858873.1">
    <property type="nucleotide sequence ID" value="NZ_CP014862.1"/>
</dbReference>